<dbReference type="EMBL" id="UHJL01000002">
    <property type="protein sequence ID" value="SUQ24167.1"/>
    <property type="molecule type" value="Genomic_DNA"/>
</dbReference>
<evidence type="ECO:0000256" key="2">
    <source>
        <dbReference type="ARBA" id="ARBA00022475"/>
    </source>
</evidence>
<proteinExistence type="inferred from homology"/>
<evidence type="ECO:0000256" key="7">
    <source>
        <dbReference type="SAM" id="Phobius"/>
    </source>
</evidence>
<accession>A0A380S4L2</accession>
<keyword evidence="5 7" id="KW-0472">Membrane</keyword>
<dbReference type="Pfam" id="PF01618">
    <property type="entry name" value="MotA_ExbB"/>
    <property type="match status" value="1"/>
</dbReference>
<comment type="subcellular location">
    <subcellularLocation>
        <location evidence="1">Cell membrane</location>
        <topology evidence="1">Multi-pass membrane protein</topology>
    </subcellularLocation>
    <subcellularLocation>
        <location evidence="6">Membrane</location>
        <topology evidence="6">Multi-pass membrane protein</topology>
    </subcellularLocation>
</comment>
<keyword evidence="3 7" id="KW-0812">Transmembrane</keyword>
<sequence length="535" mass="59403">MILDERNNVIARSEVTKQSMHRILFVLVLFFTSSAFAWPWSSDKKSAEDEARIKDSLLQIEVRNLQREVETLTRIRMQKADSLEKLDAKHWSNRYAESQLTEEHQNKTRELDGRYSKLSTDLGRVTEEVMANKNVTEEAEEKSKSEEIAFDALNTQVKLSIEKTLGDVAGDYPVGMNKRLLNLKRASAEAEKNVPNTIAAVQGYMADLLARHEVTYTQSYGAELSQVGTRPDVNVNRLRLGTVFLGEVANDNGDVQALLRSGALQGKVFEWNANLPTEMAANIKSAVNQAGSVASAATDAQSATIAIPLDVLQNKAIKNSITDTKELTWTEEFKLFFKKGGIVMYPLMLVAIIALLLFLERFVMLSYRGHLGRRFTKKMDALVAEKKYEEAANLCLKKETSLAMVLFAVLNKVNDTRENAERSLQEALLREQPKLERRMGLLAAMGTIAPLLGLLGTVTGIITLFTVITEVGTNDARVLAGGISEALVTTEMGLVIAIPVMILHGLLSEKIEKITSELYVQSTSLMNKVFGKESK</sequence>
<evidence type="ECO:0000256" key="5">
    <source>
        <dbReference type="ARBA" id="ARBA00023136"/>
    </source>
</evidence>
<evidence type="ECO:0000313" key="9">
    <source>
        <dbReference type="EMBL" id="SUQ24167.1"/>
    </source>
</evidence>
<keyword evidence="4 7" id="KW-1133">Transmembrane helix</keyword>
<evidence type="ECO:0000256" key="1">
    <source>
        <dbReference type="ARBA" id="ARBA00004651"/>
    </source>
</evidence>
<dbReference type="Proteomes" id="UP000255423">
    <property type="component" value="Unassembled WGS sequence"/>
</dbReference>
<feature type="transmembrane region" description="Helical" evidence="7">
    <location>
        <begin position="488"/>
        <end position="507"/>
    </location>
</feature>
<comment type="similarity">
    <text evidence="6">Belongs to the exbB/tolQ family.</text>
</comment>
<feature type="transmembrane region" description="Helical" evidence="7">
    <location>
        <begin position="343"/>
        <end position="364"/>
    </location>
</feature>
<dbReference type="GO" id="GO:0017038">
    <property type="term" value="P:protein import"/>
    <property type="evidence" value="ECO:0007669"/>
    <property type="project" value="TreeGrafter"/>
</dbReference>
<keyword evidence="6" id="KW-0653">Protein transport</keyword>
<evidence type="ECO:0000256" key="4">
    <source>
        <dbReference type="ARBA" id="ARBA00022989"/>
    </source>
</evidence>
<organism evidence="9 10">
    <name type="scientific">Fibrobacter succinogenes</name>
    <name type="common">Bacteroides succinogenes</name>
    <dbReference type="NCBI Taxonomy" id="833"/>
    <lineage>
        <taxon>Bacteria</taxon>
        <taxon>Pseudomonadati</taxon>
        <taxon>Fibrobacterota</taxon>
        <taxon>Fibrobacteria</taxon>
        <taxon>Fibrobacterales</taxon>
        <taxon>Fibrobacteraceae</taxon>
        <taxon>Fibrobacter</taxon>
    </lineage>
</organism>
<reference evidence="9 10" key="1">
    <citation type="submission" date="2017-08" db="EMBL/GenBank/DDBJ databases">
        <authorList>
            <person name="de Groot N.N."/>
        </authorList>
    </citation>
    <scope>NUCLEOTIDE SEQUENCE [LARGE SCALE GENOMIC DNA]</scope>
    <source>
        <strain evidence="9 10">HM2</strain>
    </source>
</reference>
<evidence type="ECO:0000259" key="8">
    <source>
        <dbReference type="Pfam" id="PF01618"/>
    </source>
</evidence>
<name>A0A380S4L2_FIBSU</name>
<feature type="transmembrane region" description="Helical" evidence="7">
    <location>
        <begin position="21"/>
        <end position="40"/>
    </location>
</feature>
<dbReference type="GO" id="GO:0005886">
    <property type="term" value="C:plasma membrane"/>
    <property type="evidence" value="ECO:0007669"/>
    <property type="project" value="UniProtKB-SubCell"/>
</dbReference>
<protein>
    <submittedName>
        <fullName evidence="9">Outer membrane transport energization protein ExbB (TC 2.C.1.1.1)</fullName>
    </submittedName>
</protein>
<keyword evidence="6" id="KW-0813">Transport</keyword>
<dbReference type="PANTHER" id="PTHR30625:SF11">
    <property type="entry name" value="MOTA_TOLQ_EXBB PROTON CHANNEL DOMAIN-CONTAINING PROTEIN"/>
    <property type="match status" value="1"/>
</dbReference>
<keyword evidence="2" id="KW-1003">Cell membrane</keyword>
<evidence type="ECO:0000313" key="10">
    <source>
        <dbReference type="Proteomes" id="UP000255423"/>
    </source>
</evidence>
<dbReference type="AlphaFoldDB" id="A0A380S4L2"/>
<feature type="domain" description="MotA/TolQ/ExbB proton channel" evidence="8">
    <location>
        <begin position="405"/>
        <end position="517"/>
    </location>
</feature>
<dbReference type="RefSeq" id="WP_109572727.1">
    <property type="nucleotide sequence ID" value="NZ_UHJL01000002.1"/>
</dbReference>
<feature type="transmembrane region" description="Helical" evidence="7">
    <location>
        <begin position="440"/>
        <end position="468"/>
    </location>
</feature>
<dbReference type="PANTHER" id="PTHR30625">
    <property type="entry name" value="PROTEIN TOLQ"/>
    <property type="match status" value="1"/>
</dbReference>
<evidence type="ECO:0000256" key="3">
    <source>
        <dbReference type="ARBA" id="ARBA00022692"/>
    </source>
</evidence>
<dbReference type="InterPro" id="IPR002898">
    <property type="entry name" value="MotA_ExbB_proton_chnl"/>
</dbReference>
<gene>
    <name evidence="9" type="ORF">SAMN05661053_1560</name>
</gene>
<evidence type="ECO:0000256" key="6">
    <source>
        <dbReference type="RuleBase" id="RU004057"/>
    </source>
</evidence>
<dbReference type="InterPro" id="IPR050790">
    <property type="entry name" value="ExbB/TolQ_transport"/>
</dbReference>